<feature type="non-terminal residue" evidence="2">
    <location>
        <position position="50"/>
    </location>
</feature>
<name>A0A392UPW7_9FABA</name>
<accession>A0A392UPW7</accession>
<evidence type="ECO:0000313" key="2">
    <source>
        <dbReference type="EMBL" id="MCI75492.1"/>
    </source>
</evidence>
<evidence type="ECO:0000313" key="3">
    <source>
        <dbReference type="Proteomes" id="UP000265520"/>
    </source>
</evidence>
<keyword evidence="1" id="KW-0732">Signal</keyword>
<proteinExistence type="predicted"/>
<reference evidence="2 3" key="1">
    <citation type="journal article" date="2018" name="Front. Plant Sci.">
        <title>Red Clover (Trifolium pratense) and Zigzag Clover (T. medium) - A Picture of Genomic Similarities and Differences.</title>
        <authorList>
            <person name="Dluhosova J."/>
            <person name="Istvanek J."/>
            <person name="Nedelnik J."/>
            <person name="Repkova J."/>
        </authorList>
    </citation>
    <scope>NUCLEOTIDE SEQUENCE [LARGE SCALE GENOMIC DNA]</scope>
    <source>
        <strain evidence="3">cv. 10/8</strain>
        <tissue evidence="2">Leaf</tissue>
    </source>
</reference>
<feature type="signal peptide" evidence="1">
    <location>
        <begin position="1"/>
        <end position="20"/>
    </location>
</feature>
<organism evidence="2 3">
    <name type="scientific">Trifolium medium</name>
    <dbReference type="NCBI Taxonomy" id="97028"/>
    <lineage>
        <taxon>Eukaryota</taxon>
        <taxon>Viridiplantae</taxon>
        <taxon>Streptophyta</taxon>
        <taxon>Embryophyta</taxon>
        <taxon>Tracheophyta</taxon>
        <taxon>Spermatophyta</taxon>
        <taxon>Magnoliopsida</taxon>
        <taxon>eudicotyledons</taxon>
        <taxon>Gunneridae</taxon>
        <taxon>Pentapetalae</taxon>
        <taxon>rosids</taxon>
        <taxon>fabids</taxon>
        <taxon>Fabales</taxon>
        <taxon>Fabaceae</taxon>
        <taxon>Papilionoideae</taxon>
        <taxon>50 kb inversion clade</taxon>
        <taxon>NPAAA clade</taxon>
        <taxon>Hologalegina</taxon>
        <taxon>IRL clade</taxon>
        <taxon>Trifolieae</taxon>
        <taxon>Trifolium</taxon>
    </lineage>
</organism>
<dbReference type="EMBL" id="LXQA010883907">
    <property type="protein sequence ID" value="MCI75492.1"/>
    <property type="molecule type" value="Genomic_DNA"/>
</dbReference>
<feature type="chain" id="PRO_5017187040" evidence="1">
    <location>
        <begin position="21"/>
        <end position="50"/>
    </location>
</feature>
<dbReference type="AlphaFoldDB" id="A0A392UPW7"/>
<protein>
    <submittedName>
        <fullName evidence="2">Uncharacterized protein</fullName>
    </submittedName>
</protein>
<sequence length="50" mass="5787">MVLRILNFMRLKINLMVVWSTEVLNVVEETGLDDLPLDQDVAQSVTEREL</sequence>
<dbReference type="Proteomes" id="UP000265520">
    <property type="component" value="Unassembled WGS sequence"/>
</dbReference>
<keyword evidence="3" id="KW-1185">Reference proteome</keyword>
<comment type="caution">
    <text evidence="2">The sequence shown here is derived from an EMBL/GenBank/DDBJ whole genome shotgun (WGS) entry which is preliminary data.</text>
</comment>
<evidence type="ECO:0000256" key="1">
    <source>
        <dbReference type="SAM" id="SignalP"/>
    </source>
</evidence>